<evidence type="ECO:0000313" key="2">
    <source>
        <dbReference type="EnsemblMetazoa" id="MESCA011570-PA"/>
    </source>
</evidence>
<evidence type="ECO:0000256" key="1">
    <source>
        <dbReference type="SAM" id="MobiDB-lite"/>
    </source>
</evidence>
<dbReference type="EnsemblMetazoa" id="MESCA011570-RA">
    <property type="protein sequence ID" value="MESCA011570-PA"/>
    <property type="gene ID" value="MESCA011570"/>
</dbReference>
<dbReference type="EMBL" id="CAQQ02389166">
    <property type="status" value="NOT_ANNOTATED_CDS"/>
    <property type="molecule type" value="Genomic_DNA"/>
</dbReference>
<keyword evidence="3" id="KW-1185">Reference proteome</keyword>
<dbReference type="EMBL" id="CAQQ02389167">
    <property type="status" value="NOT_ANNOTATED_CDS"/>
    <property type="molecule type" value="Genomic_DNA"/>
</dbReference>
<dbReference type="HOGENOM" id="CLU_2199952_0_0_1"/>
<dbReference type="Proteomes" id="UP000015102">
    <property type="component" value="Unassembled WGS sequence"/>
</dbReference>
<protein>
    <submittedName>
        <fullName evidence="2">Uncharacterized protein</fullName>
    </submittedName>
</protein>
<reference evidence="3" key="1">
    <citation type="submission" date="2013-02" db="EMBL/GenBank/DDBJ databases">
        <authorList>
            <person name="Hughes D."/>
        </authorList>
    </citation>
    <scope>NUCLEOTIDE SEQUENCE</scope>
    <source>
        <strain>Durham</strain>
        <strain evidence="3">NC isolate 2 -- Noor lab</strain>
    </source>
</reference>
<dbReference type="AlphaFoldDB" id="T1H5J2"/>
<proteinExistence type="predicted"/>
<evidence type="ECO:0000313" key="3">
    <source>
        <dbReference type="Proteomes" id="UP000015102"/>
    </source>
</evidence>
<feature type="region of interest" description="Disordered" evidence="1">
    <location>
        <begin position="1"/>
        <end position="33"/>
    </location>
</feature>
<name>T1H5J2_MEGSC</name>
<organism evidence="2 3">
    <name type="scientific">Megaselia scalaris</name>
    <name type="common">Humpbacked fly</name>
    <name type="synonym">Phora scalaris</name>
    <dbReference type="NCBI Taxonomy" id="36166"/>
    <lineage>
        <taxon>Eukaryota</taxon>
        <taxon>Metazoa</taxon>
        <taxon>Ecdysozoa</taxon>
        <taxon>Arthropoda</taxon>
        <taxon>Hexapoda</taxon>
        <taxon>Insecta</taxon>
        <taxon>Pterygota</taxon>
        <taxon>Neoptera</taxon>
        <taxon>Endopterygota</taxon>
        <taxon>Diptera</taxon>
        <taxon>Brachycera</taxon>
        <taxon>Muscomorpha</taxon>
        <taxon>Platypezoidea</taxon>
        <taxon>Phoridae</taxon>
        <taxon>Megaseliini</taxon>
        <taxon>Megaselia</taxon>
    </lineage>
</organism>
<reference evidence="2" key="2">
    <citation type="submission" date="2015-06" db="UniProtKB">
        <authorList>
            <consortium name="EnsemblMetazoa"/>
        </authorList>
    </citation>
    <scope>IDENTIFICATION</scope>
</reference>
<accession>T1H5J2</accession>
<feature type="compositionally biased region" description="Basic and acidic residues" evidence="1">
    <location>
        <begin position="18"/>
        <end position="27"/>
    </location>
</feature>
<sequence>MSQIPKHFSLGRSRNKEKRSPESEEYLHGNQQLETVNSDRHTVVITSPGFCRRIVRNKVNANDLDHGAHITPGVTASAERFLDSVCSLSIVGLTTSLIGSLAYQAGNV</sequence>